<name>A0AAW0QFF8_9PEZI</name>
<gene>
    <name evidence="1" type="ORF">PG999_010825</name>
</gene>
<evidence type="ECO:0008006" key="3">
    <source>
        <dbReference type="Google" id="ProtNLM"/>
    </source>
</evidence>
<proteinExistence type="predicted"/>
<protein>
    <recommendedName>
        <fullName evidence="3">Secreted protein</fullName>
    </recommendedName>
</protein>
<keyword evidence="2" id="KW-1185">Reference proteome</keyword>
<reference evidence="1 2" key="1">
    <citation type="submission" date="2023-01" db="EMBL/GenBank/DDBJ databases">
        <title>Analysis of 21 Apiospora genomes using comparative genomics revels a genus with tremendous synthesis potential of carbohydrate active enzymes and secondary metabolites.</title>
        <authorList>
            <person name="Sorensen T."/>
        </authorList>
    </citation>
    <scope>NUCLEOTIDE SEQUENCE [LARGE SCALE GENOMIC DNA]</scope>
    <source>
        <strain evidence="1 2">CBS 117206</strain>
    </source>
</reference>
<sequence>MLLAGAEIVYACCVDGCYCVKADSHRVADCSDGPLGGQTAFANYGKASDCTSLANTQSVKGYNYGCGSSSLDVHWYRDLVSCQNDPYGGGGDWPYSKQVERNCVTKPDGSAYMRSICN</sequence>
<evidence type="ECO:0000313" key="1">
    <source>
        <dbReference type="EMBL" id="KAK8100451.1"/>
    </source>
</evidence>
<dbReference type="EMBL" id="JAQQWP010000009">
    <property type="protein sequence ID" value="KAK8100451.1"/>
    <property type="molecule type" value="Genomic_DNA"/>
</dbReference>
<dbReference type="Proteomes" id="UP001392437">
    <property type="component" value="Unassembled WGS sequence"/>
</dbReference>
<dbReference type="AlphaFoldDB" id="A0AAW0QFF8"/>
<evidence type="ECO:0000313" key="2">
    <source>
        <dbReference type="Proteomes" id="UP001392437"/>
    </source>
</evidence>
<comment type="caution">
    <text evidence="1">The sequence shown here is derived from an EMBL/GenBank/DDBJ whole genome shotgun (WGS) entry which is preliminary data.</text>
</comment>
<accession>A0AAW0QFF8</accession>
<organism evidence="1 2">
    <name type="scientific">Apiospora kogelbergensis</name>
    <dbReference type="NCBI Taxonomy" id="1337665"/>
    <lineage>
        <taxon>Eukaryota</taxon>
        <taxon>Fungi</taxon>
        <taxon>Dikarya</taxon>
        <taxon>Ascomycota</taxon>
        <taxon>Pezizomycotina</taxon>
        <taxon>Sordariomycetes</taxon>
        <taxon>Xylariomycetidae</taxon>
        <taxon>Amphisphaeriales</taxon>
        <taxon>Apiosporaceae</taxon>
        <taxon>Apiospora</taxon>
    </lineage>
</organism>